<dbReference type="PANTHER" id="PTHR11941:SF54">
    <property type="entry name" value="ENOYL-COA HYDRATASE, MITOCHONDRIAL"/>
    <property type="match status" value="1"/>
</dbReference>
<dbReference type="Gene3D" id="1.10.12.10">
    <property type="entry name" value="Lyase 2-enoyl-coa Hydratase, Chain A, domain 2"/>
    <property type="match status" value="1"/>
</dbReference>
<accession>A0A7X6R5J8</accession>
<evidence type="ECO:0000256" key="5">
    <source>
        <dbReference type="ARBA" id="ARBA00023098"/>
    </source>
</evidence>
<dbReference type="GO" id="GO:0006635">
    <property type="term" value="P:fatty acid beta-oxidation"/>
    <property type="evidence" value="ECO:0007669"/>
    <property type="project" value="TreeGrafter"/>
</dbReference>
<comment type="catalytic activity">
    <reaction evidence="8">
        <text>a 4-saturated-(3S)-3-hydroxyacyl-CoA = a (3E)-enoyl-CoA + H2O</text>
        <dbReference type="Rhea" id="RHEA:20724"/>
        <dbReference type="ChEBI" id="CHEBI:15377"/>
        <dbReference type="ChEBI" id="CHEBI:58521"/>
        <dbReference type="ChEBI" id="CHEBI:137480"/>
        <dbReference type="EC" id="4.2.1.17"/>
    </reaction>
</comment>
<dbReference type="InterPro" id="IPR001753">
    <property type="entry name" value="Enoyl-CoA_hydra/iso"/>
</dbReference>
<dbReference type="InterPro" id="IPR018376">
    <property type="entry name" value="Enoyl-CoA_hyd/isom_CS"/>
</dbReference>
<evidence type="ECO:0000313" key="12">
    <source>
        <dbReference type="Proteomes" id="UP000540698"/>
    </source>
</evidence>
<dbReference type="InterPro" id="IPR014748">
    <property type="entry name" value="Enoyl-CoA_hydra_C"/>
</dbReference>
<dbReference type="Proteomes" id="UP000540698">
    <property type="component" value="Unassembled WGS sequence"/>
</dbReference>
<sequence length="275" mass="29585">MNASQSDSVGGGGRATGGADFETILLERKGRVGWITLNRPKALNALNAQVLDDVIAALDELEHDDEIGAIVITGSERAFAAGADIKEMQPKSYMDMFMDDYFARWDRLAQFRKPTIAAVAGYALGGGCELAMICDVLLAADTAKFGQPEIKLGVIPGIGGSQRLTRAIGKAKAMDLVLTGRNMDAEEAERAGLVSRIVPAAELLDTAAEVAETIASMSLPVAMIAKEAVNRSFETTLAEGLRFERRVFHSLFAIEDQKEGMSAFVEKRPAKFTNR</sequence>
<evidence type="ECO:0000256" key="1">
    <source>
        <dbReference type="ARBA" id="ARBA00002994"/>
    </source>
</evidence>
<dbReference type="Pfam" id="PF00378">
    <property type="entry name" value="ECH_1"/>
    <property type="match status" value="1"/>
</dbReference>
<keyword evidence="12" id="KW-1185">Reference proteome</keyword>
<protein>
    <recommendedName>
        <fullName evidence="9">Probable enoyl-CoA hydratase echA8</fullName>
        <ecNumber evidence="3">4.2.1.17</ecNumber>
    </recommendedName>
</protein>
<organism evidence="11 12">
    <name type="scientific">Nocardia gamkensis</name>
    <dbReference type="NCBI Taxonomy" id="352869"/>
    <lineage>
        <taxon>Bacteria</taxon>
        <taxon>Bacillati</taxon>
        <taxon>Actinomycetota</taxon>
        <taxon>Actinomycetes</taxon>
        <taxon>Mycobacteriales</taxon>
        <taxon>Nocardiaceae</taxon>
        <taxon>Nocardia</taxon>
    </lineage>
</organism>
<comment type="caution">
    <text evidence="11">The sequence shown here is derived from an EMBL/GenBank/DDBJ whole genome shotgun (WGS) entry which is preliminary data.</text>
</comment>
<dbReference type="InterPro" id="IPR029045">
    <property type="entry name" value="ClpP/crotonase-like_dom_sf"/>
</dbReference>
<evidence type="ECO:0000256" key="10">
    <source>
        <dbReference type="RuleBase" id="RU003707"/>
    </source>
</evidence>
<keyword evidence="6 11" id="KW-0456">Lyase</keyword>
<dbReference type="PANTHER" id="PTHR11941">
    <property type="entry name" value="ENOYL-COA HYDRATASE-RELATED"/>
    <property type="match status" value="1"/>
</dbReference>
<evidence type="ECO:0000313" key="11">
    <source>
        <dbReference type="EMBL" id="NKY29411.1"/>
    </source>
</evidence>
<dbReference type="RefSeq" id="WP_051174905.1">
    <property type="nucleotide sequence ID" value="NZ_JAAXOS010000012.1"/>
</dbReference>
<comment type="catalytic activity">
    <reaction evidence="7">
        <text>a (3S)-3-hydroxyacyl-CoA = a (2E)-enoyl-CoA + H2O</text>
        <dbReference type="Rhea" id="RHEA:16105"/>
        <dbReference type="ChEBI" id="CHEBI:15377"/>
        <dbReference type="ChEBI" id="CHEBI:57318"/>
        <dbReference type="ChEBI" id="CHEBI:58856"/>
        <dbReference type="EC" id="4.2.1.17"/>
    </reaction>
</comment>
<comment type="similarity">
    <text evidence="2 10">Belongs to the enoyl-CoA hydratase/isomerase family.</text>
</comment>
<evidence type="ECO:0000256" key="4">
    <source>
        <dbReference type="ARBA" id="ARBA00022832"/>
    </source>
</evidence>
<evidence type="ECO:0000256" key="3">
    <source>
        <dbReference type="ARBA" id="ARBA00012076"/>
    </source>
</evidence>
<keyword evidence="5" id="KW-0443">Lipid metabolism</keyword>
<dbReference type="NCBIfam" id="NF004517">
    <property type="entry name" value="PRK05862.1"/>
    <property type="match status" value="1"/>
</dbReference>
<dbReference type="PROSITE" id="PS00166">
    <property type="entry name" value="ENOYL_COA_HYDRATASE"/>
    <property type="match status" value="1"/>
</dbReference>
<name>A0A7X6R5J8_9NOCA</name>
<dbReference type="AlphaFoldDB" id="A0A7X6R5J8"/>
<gene>
    <name evidence="11" type="ORF">HGB38_24795</name>
</gene>
<comment type="function">
    <text evidence="1">Could possibly oxidize fatty acids using specific components.</text>
</comment>
<dbReference type="FunFam" id="1.10.12.10:FF:000001">
    <property type="entry name" value="Probable enoyl-CoA hydratase, mitochondrial"/>
    <property type="match status" value="1"/>
</dbReference>
<evidence type="ECO:0000256" key="2">
    <source>
        <dbReference type="ARBA" id="ARBA00005254"/>
    </source>
</evidence>
<reference evidence="11 12" key="1">
    <citation type="submission" date="2020-04" db="EMBL/GenBank/DDBJ databases">
        <title>MicrobeNet Type strains.</title>
        <authorList>
            <person name="Nicholson A.C."/>
        </authorList>
    </citation>
    <scope>NUCLEOTIDE SEQUENCE [LARGE SCALE GENOMIC DNA]</scope>
    <source>
        <strain evidence="11 12">DSM 44956</strain>
    </source>
</reference>
<dbReference type="Gene3D" id="3.90.226.10">
    <property type="entry name" value="2-enoyl-CoA Hydratase, Chain A, domain 1"/>
    <property type="match status" value="1"/>
</dbReference>
<dbReference type="EMBL" id="JAAXOS010000012">
    <property type="protein sequence ID" value="NKY29411.1"/>
    <property type="molecule type" value="Genomic_DNA"/>
</dbReference>
<dbReference type="CDD" id="cd06558">
    <property type="entry name" value="crotonase-like"/>
    <property type="match status" value="1"/>
</dbReference>
<dbReference type="EC" id="4.2.1.17" evidence="3"/>
<proteinExistence type="inferred from homology"/>
<dbReference type="SUPFAM" id="SSF52096">
    <property type="entry name" value="ClpP/crotonase"/>
    <property type="match status" value="1"/>
</dbReference>
<evidence type="ECO:0000256" key="8">
    <source>
        <dbReference type="ARBA" id="ARBA00023717"/>
    </source>
</evidence>
<dbReference type="FunFam" id="3.90.226.10:FF:000019">
    <property type="entry name" value="Enoyl-CoA hydratase, mitochondrial"/>
    <property type="match status" value="1"/>
</dbReference>
<evidence type="ECO:0000256" key="9">
    <source>
        <dbReference type="ARBA" id="ARBA00068643"/>
    </source>
</evidence>
<dbReference type="GO" id="GO:0004300">
    <property type="term" value="F:enoyl-CoA hydratase activity"/>
    <property type="evidence" value="ECO:0007669"/>
    <property type="project" value="UniProtKB-EC"/>
</dbReference>
<evidence type="ECO:0000256" key="6">
    <source>
        <dbReference type="ARBA" id="ARBA00023239"/>
    </source>
</evidence>
<evidence type="ECO:0000256" key="7">
    <source>
        <dbReference type="ARBA" id="ARBA00023709"/>
    </source>
</evidence>
<keyword evidence="4" id="KW-0276">Fatty acid metabolism</keyword>